<dbReference type="GO" id="GO:0005634">
    <property type="term" value="C:nucleus"/>
    <property type="evidence" value="ECO:0007669"/>
    <property type="project" value="TreeGrafter"/>
</dbReference>
<dbReference type="SUPFAM" id="SSF54211">
    <property type="entry name" value="Ribosomal protein S5 domain 2-like"/>
    <property type="match status" value="1"/>
</dbReference>
<keyword evidence="10 13" id="KW-0799">Topoisomerase</keyword>
<protein>
    <recommendedName>
        <fullName evidence="14">DNA topoisomerase 2</fullName>
        <ecNumber evidence="14">5.6.2.2</ecNumber>
    </recommendedName>
</protein>
<dbReference type="InterPro" id="IPR036890">
    <property type="entry name" value="HATPase_C_sf"/>
</dbReference>
<evidence type="ECO:0000256" key="10">
    <source>
        <dbReference type="ARBA" id="ARBA00023029"/>
    </source>
</evidence>
<keyword evidence="7 14" id="KW-0547">Nucleotide-binding</keyword>
<dbReference type="FunFam" id="3.90.199.10:FF:000002">
    <property type="entry name" value="DNA topoisomerase 2"/>
    <property type="match status" value="1"/>
</dbReference>
<dbReference type="InterPro" id="IPR001241">
    <property type="entry name" value="Topo_IIA"/>
</dbReference>
<keyword evidence="9" id="KW-0460">Magnesium</keyword>
<dbReference type="InterPro" id="IPR014721">
    <property type="entry name" value="Ribsml_uS5_D2-typ_fold_subgr"/>
</dbReference>
<dbReference type="SMART" id="SM00387">
    <property type="entry name" value="HATPase_c"/>
    <property type="match status" value="1"/>
</dbReference>
<evidence type="ECO:0000256" key="2">
    <source>
        <dbReference type="ARBA" id="ARBA00001913"/>
    </source>
</evidence>
<comment type="subunit">
    <text evidence="14">Homodimer.</text>
</comment>
<dbReference type="InterPro" id="IPR031660">
    <property type="entry name" value="TOPRIM_C"/>
</dbReference>
<dbReference type="Gene3D" id="3.30.1490.30">
    <property type="match status" value="1"/>
</dbReference>
<comment type="similarity">
    <text evidence="5 14">Belongs to the type II topoisomerase family.</text>
</comment>
<dbReference type="Pfam" id="PF16898">
    <property type="entry name" value="TOPRIM_C"/>
    <property type="match status" value="1"/>
</dbReference>
<dbReference type="GO" id="GO:0005524">
    <property type="term" value="F:ATP binding"/>
    <property type="evidence" value="ECO:0007669"/>
    <property type="project" value="UniProtKB-UniRule"/>
</dbReference>
<dbReference type="GO" id="GO:0046872">
    <property type="term" value="F:metal ion binding"/>
    <property type="evidence" value="ECO:0007669"/>
    <property type="project" value="UniProtKB-KW"/>
</dbReference>
<organism evidence="17 18">
    <name type="scientific">Chaetoceros tenuissimus</name>
    <dbReference type="NCBI Taxonomy" id="426638"/>
    <lineage>
        <taxon>Eukaryota</taxon>
        <taxon>Sar</taxon>
        <taxon>Stramenopiles</taxon>
        <taxon>Ochrophyta</taxon>
        <taxon>Bacillariophyta</taxon>
        <taxon>Coscinodiscophyceae</taxon>
        <taxon>Chaetocerotophycidae</taxon>
        <taxon>Chaetocerotales</taxon>
        <taxon>Chaetocerotaceae</taxon>
        <taxon>Chaetoceros</taxon>
    </lineage>
</organism>
<dbReference type="EMBL" id="BLLK01000038">
    <property type="protein sequence ID" value="GFH49778.1"/>
    <property type="molecule type" value="Genomic_DNA"/>
</dbReference>
<dbReference type="GO" id="GO:0006265">
    <property type="term" value="P:DNA topological change"/>
    <property type="evidence" value="ECO:0007669"/>
    <property type="project" value="UniProtKB-UniRule"/>
</dbReference>
<dbReference type="GO" id="GO:0000819">
    <property type="term" value="P:sister chromatid segregation"/>
    <property type="evidence" value="ECO:0007669"/>
    <property type="project" value="TreeGrafter"/>
</dbReference>
<dbReference type="SUPFAM" id="SSF55874">
    <property type="entry name" value="ATPase domain of HSP90 chaperone/DNA topoisomerase II/histidine kinase"/>
    <property type="match status" value="1"/>
</dbReference>
<keyword evidence="12 13" id="KW-0413">Isomerase</keyword>
<dbReference type="InterPro" id="IPR002205">
    <property type="entry name" value="Topo_IIA_dom_A"/>
</dbReference>
<dbReference type="FunFam" id="3.30.1490.30:FF:000001">
    <property type="entry name" value="DNA topoisomerase 2"/>
    <property type="match status" value="1"/>
</dbReference>
<dbReference type="PROSITE" id="PS00177">
    <property type="entry name" value="TOPOISOMERASE_II"/>
    <property type="match status" value="1"/>
</dbReference>
<dbReference type="GO" id="GO:0009507">
    <property type="term" value="C:chloroplast"/>
    <property type="evidence" value="ECO:0007669"/>
    <property type="project" value="UniProtKB-SubCell"/>
</dbReference>
<dbReference type="Gene3D" id="3.90.199.10">
    <property type="entry name" value="Topoisomerase II, domain 5"/>
    <property type="match status" value="1"/>
</dbReference>
<dbReference type="InterPro" id="IPR006171">
    <property type="entry name" value="TOPRIM_dom"/>
</dbReference>
<dbReference type="InterPro" id="IPR013760">
    <property type="entry name" value="Topo_IIA-like_dom_sf"/>
</dbReference>
<dbReference type="PANTHER" id="PTHR10169:SF38">
    <property type="entry name" value="DNA TOPOISOMERASE 2"/>
    <property type="match status" value="1"/>
</dbReference>
<dbReference type="InterPro" id="IPR013759">
    <property type="entry name" value="Topo_IIA_B_C"/>
</dbReference>
<dbReference type="PANTHER" id="PTHR10169">
    <property type="entry name" value="DNA TOPOISOMERASE/GYRASE"/>
    <property type="match status" value="1"/>
</dbReference>
<evidence type="ECO:0000256" key="9">
    <source>
        <dbReference type="ARBA" id="ARBA00022842"/>
    </source>
</evidence>
<evidence type="ECO:0000256" key="1">
    <source>
        <dbReference type="ARBA" id="ARBA00000185"/>
    </source>
</evidence>
<evidence type="ECO:0000256" key="5">
    <source>
        <dbReference type="ARBA" id="ARBA00011080"/>
    </source>
</evidence>
<dbReference type="PRINTS" id="PR00418">
    <property type="entry name" value="TPI2FAMILY"/>
</dbReference>
<dbReference type="Gene3D" id="1.10.268.10">
    <property type="entry name" value="Topoisomerase, domain 3"/>
    <property type="match status" value="1"/>
</dbReference>
<dbReference type="EC" id="5.6.2.2" evidence="14"/>
<evidence type="ECO:0000313" key="18">
    <source>
        <dbReference type="Proteomes" id="UP001054902"/>
    </source>
</evidence>
<evidence type="ECO:0000256" key="13">
    <source>
        <dbReference type="PROSITE-ProRule" id="PRU01384"/>
    </source>
</evidence>
<reference evidence="17 18" key="1">
    <citation type="journal article" date="2021" name="Sci. Rep.">
        <title>The genome of the diatom Chaetoceros tenuissimus carries an ancient integrated fragment of an extant virus.</title>
        <authorList>
            <person name="Hongo Y."/>
            <person name="Kimura K."/>
            <person name="Takaki Y."/>
            <person name="Yoshida Y."/>
            <person name="Baba S."/>
            <person name="Kobayashi G."/>
            <person name="Nagasaki K."/>
            <person name="Hano T."/>
            <person name="Tomaru Y."/>
        </authorList>
    </citation>
    <scope>NUCLEOTIDE SEQUENCE [LARGE SCALE GENOMIC DNA]</scope>
    <source>
        <strain evidence="17 18">NIES-3715</strain>
    </source>
</reference>
<dbReference type="FunFam" id="3.40.50.670:FF:000001">
    <property type="entry name" value="DNA topoisomerase 2"/>
    <property type="match status" value="1"/>
</dbReference>
<dbReference type="InterPro" id="IPR013757">
    <property type="entry name" value="Topo_IIA_A_a_sf"/>
</dbReference>
<dbReference type="InterPro" id="IPR001154">
    <property type="entry name" value="TopoII_euk"/>
</dbReference>
<dbReference type="Pfam" id="PF00521">
    <property type="entry name" value="DNA_topoisoIV"/>
    <property type="match status" value="1"/>
</dbReference>
<dbReference type="Gene3D" id="3.30.565.10">
    <property type="entry name" value="Histidine kinase-like ATPase, C-terminal domain"/>
    <property type="match status" value="1"/>
</dbReference>
<dbReference type="GO" id="GO:0003677">
    <property type="term" value="F:DNA binding"/>
    <property type="evidence" value="ECO:0007669"/>
    <property type="project" value="UniProtKB-UniRule"/>
</dbReference>
<evidence type="ECO:0000256" key="7">
    <source>
        <dbReference type="ARBA" id="ARBA00022741"/>
    </source>
</evidence>
<evidence type="ECO:0000259" key="16">
    <source>
        <dbReference type="PROSITE" id="PS52040"/>
    </source>
</evidence>
<accession>A0AAD3CPI3</accession>
<evidence type="ECO:0000259" key="15">
    <source>
        <dbReference type="PROSITE" id="PS50880"/>
    </source>
</evidence>
<evidence type="ECO:0000256" key="11">
    <source>
        <dbReference type="ARBA" id="ARBA00023125"/>
    </source>
</evidence>
<dbReference type="SMART" id="SM00433">
    <property type="entry name" value="TOP2c"/>
    <property type="match status" value="1"/>
</dbReference>
<dbReference type="PROSITE" id="PS50880">
    <property type="entry name" value="TOPRIM"/>
    <property type="match status" value="1"/>
</dbReference>
<comment type="cofactor">
    <cofactor evidence="3">
        <name>Mg(2+)</name>
        <dbReference type="ChEBI" id="CHEBI:18420"/>
    </cofactor>
</comment>
<dbReference type="Gene3D" id="3.40.50.670">
    <property type="match status" value="1"/>
</dbReference>
<keyword evidence="18" id="KW-1185">Reference proteome</keyword>
<evidence type="ECO:0000256" key="4">
    <source>
        <dbReference type="ARBA" id="ARBA00004229"/>
    </source>
</evidence>
<keyword evidence="8 14" id="KW-0067">ATP-binding</keyword>
<evidence type="ECO:0000256" key="8">
    <source>
        <dbReference type="ARBA" id="ARBA00022840"/>
    </source>
</evidence>
<dbReference type="PRINTS" id="PR01158">
    <property type="entry name" value="TOPISMRASEII"/>
</dbReference>
<dbReference type="InterPro" id="IPR013506">
    <property type="entry name" value="Topo_IIA_bsu_dom2"/>
</dbReference>
<name>A0AAD3CPI3_9STRA</name>
<sequence length="1300" mass="147558">MIRASRIARAGKRYLSKAKPVSTNHGDSKMSVLCRDGKSYKIQYQRPFSALINQNIFCRSYSSSKARFADEASTNELSIEEQYSRKTPLEHILLRPGMYVGPVEKSQPTPNWVPEPQPPMPDKSLVPNLAKDEIREQTKMQSLKDAPTQENIQMVQKKVACYPALIKVFDEILVNAFDNRLRPDAKQSTTQIDVIIYPGTPSSRGKKATPPYISITNNGKGIPVQIHKKENMYLPEMLFGHLLTGSNFDDDNQKKLTGGRHGYGAKLTNIFSREFELETLDGVRKKHYRQKWEDNMKIVHAAEIQDVKKAGRQQDFTRVSFIPDLEKLAKGDEKHQIIPNDDYAIMCRRVFDVAGCSGGKLTVTLNGQIVPVHSFEDYARLYNDKSKKDESQARMLFQKLNARWEIGVGCSKSGSFESMSFVNGMDTLRGGTHVNAVVQQVTKKIADKVGKENPELAETVTQALVRRHLSIFVNSLIENPTFDSQMKEYLTSSPSAFGSRYTLTEKFLNELCVPEEKGGPGIVEQVIRSAQGRQQATLLRHVGGTKKTRRQLLNIPKLDDAHMAGSDKSPDCTLILTEGDSAKALAVAGLEVIGRELHGVFPLRGKFLNVRDATLTQLTNNKEVKALCTILGLDFEKTYETQSERDELRYGHIMLMTDQDADGSHIKGLIINFFRHFWPHLLRPAVDNQEGKPFLSSFVTPLIKATNKKRKKEILTFFSMSEYNSWRQSLQENDIKQWNIKYYKGLGTSTQAEAKEYFRDFSNHHRPFKWESDEDGTLIDMVFEKDRASDRREWLMQYDDSVVLDDLEDEAAVSYEDFINKEMIHFSNADNIRSLPSVIDGLKPSQRKVLYACFKRNLKNEIKVAQLTGYCAEHTAYHHGEASLHSTIIGMAQDFVGSNNINLLEPGGQFGTRMAGGKDAASPRYIFTRLSPISRLLFPEVDDPLLQHLEDDGVMIEPNFFCPIIPLLLVNGSQGIGTGWSTTIPQHNVRDILEHIRARLDGKESLPEINPWSRGFTGKIELKKDRSGYRSIGQADKKTKTSVVISELPIGKWTNDYKNHLLKMQGKGDIDSFIENHTTDTVSFIVTMKAMQLKRMMRSGLENAFKLDGNQPLTNMNAFDASNRIQKYLSPAEMIDDYFPIRFDLYHDRKKSLENSKEYSASLIRNKAKFIENVVDGKVDLVRGNKSKLDTVAQLEEMEFAKSSSLNQILLKSKNVKMNATDMEEKEEDHGMTEADHLKEFDYLLNMPLSSLTAERIDSLQAEADKTDAELKIIKDATPEQLWHEDLDNLDDYLRKKMKI</sequence>
<dbReference type="InterPro" id="IPR020568">
    <property type="entry name" value="Ribosomal_Su5_D2-typ_SF"/>
</dbReference>
<feature type="domain" description="Topo IIA-type catalytic" evidence="16">
    <location>
        <begin position="835"/>
        <end position="1287"/>
    </location>
</feature>
<dbReference type="Pfam" id="PF00204">
    <property type="entry name" value="DNA_gyraseB"/>
    <property type="match status" value="1"/>
</dbReference>
<evidence type="ECO:0000256" key="12">
    <source>
        <dbReference type="ARBA" id="ARBA00023235"/>
    </source>
</evidence>
<feature type="active site" description="O-(5'-phospho-DNA)-tyrosine intermediate" evidence="13">
    <location>
        <position position="925"/>
    </location>
</feature>
<dbReference type="InterPro" id="IPR003594">
    <property type="entry name" value="HATPase_dom"/>
</dbReference>
<keyword evidence="11 13" id="KW-0238">DNA-binding</keyword>
<evidence type="ECO:0000313" key="17">
    <source>
        <dbReference type="EMBL" id="GFH49778.1"/>
    </source>
</evidence>
<comment type="subcellular location">
    <subcellularLocation>
        <location evidence="4">Plastid</location>
        <location evidence="4">Chloroplast</location>
    </subcellularLocation>
</comment>
<comment type="cofactor">
    <cofactor evidence="2">
        <name>Ca(2+)</name>
        <dbReference type="ChEBI" id="CHEBI:29108"/>
    </cofactor>
</comment>
<dbReference type="GO" id="GO:0000712">
    <property type="term" value="P:resolution of meiotic recombination intermediates"/>
    <property type="evidence" value="ECO:0007669"/>
    <property type="project" value="TreeGrafter"/>
</dbReference>
<dbReference type="InterPro" id="IPR050634">
    <property type="entry name" value="DNA_Topoisomerase_II"/>
</dbReference>
<dbReference type="Pfam" id="PF01751">
    <property type="entry name" value="Toprim"/>
    <property type="match status" value="1"/>
</dbReference>
<dbReference type="Gene3D" id="3.30.230.10">
    <property type="match status" value="1"/>
</dbReference>
<evidence type="ECO:0000256" key="6">
    <source>
        <dbReference type="ARBA" id="ARBA00022723"/>
    </source>
</evidence>
<evidence type="ECO:0000256" key="14">
    <source>
        <dbReference type="RuleBase" id="RU362094"/>
    </source>
</evidence>
<proteinExistence type="inferred from homology"/>
<dbReference type="SMART" id="SM00434">
    <property type="entry name" value="TOP4c"/>
    <property type="match status" value="1"/>
</dbReference>
<comment type="function">
    <text evidence="14">Control of topological states of DNA by transient breakage and subsequent rejoining of DNA strands. Topoisomerase II makes double-strand breaks.</text>
</comment>
<dbReference type="Proteomes" id="UP001054902">
    <property type="component" value="Unassembled WGS sequence"/>
</dbReference>
<comment type="catalytic activity">
    <reaction evidence="1 13 14">
        <text>ATP-dependent breakage, passage and rejoining of double-stranded DNA.</text>
        <dbReference type="EC" id="5.6.2.2"/>
    </reaction>
</comment>
<dbReference type="CDD" id="cd03481">
    <property type="entry name" value="TopoIIA_Trans_ScTopoIIA"/>
    <property type="match status" value="1"/>
</dbReference>
<dbReference type="InterPro" id="IPR013758">
    <property type="entry name" value="Topo_IIA_A/C_ab"/>
</dbReference>
<comment type="caution">
    <text evidence="17">The sequence shown here is derived from an EMBL/GenBank/DDBJ whole genome shotgun (WGS) entry which is preliminary data.</text>
</comment>
<keyword evidence="6" id="KW-0479">Metal-binding</keyword>
<dbReference type="GO" id="GO:0003918">
    <property type="term" value="F:DNA topoisomerase type II (double strand cut, ATP-hydrolyzing) activity"/>
    <property type="evidence" value="ECO:0007669"/>
    <property type="project" value="UniProtKB-UniRule"/>
</dbReference>
<dbReference type="Gene3D" id="3.30.1360.40">
    <property type="match status" value="1"/>
</dbReference>
<evidence type="ECO:0000256" key="3">
    <source>
        <dbReference type="ARBA" id="ARBA00001946"/>
    </source>
</evidence>
<gene>
    <name evidence="17" type="ORF">CTEN210_06254</name>
</gene>
<dbReference type="SUPFAM" id="SSF56719">
    <property type="entry name" value="Type II DNA topoisomerase"/>
    <property type="match status" value="1"/>
</dbReference>
<feature type="domain" description="Toprim" evidence="15">
    <location>
        <begin position="572"/>
        <end position="689"/>
    </location>
</feature>
<dbReference type="InterPro" id="IPR018522">
    <property type="entry name" value="TopoIIA_CS"/>
</dbReference>
<dbReference type="PROSITE" id="PS52040">
    <property type="entry name" value="TOPO_IIA"/>
    <property type="match status" value="1"/>
</dbReference>